<keyword evidence="9" id="KW-1185">Reference proteome</keyword>
<evidence type="ECO:0000313" key="9">
    <source>
        <dbReference type="Proteomes" id="UP000016933"/>
    </source>
</evidence>
<dbReference type="InterPro" id="IPR036188">
    <property type="entry name" value="FAD/NAD-bd_sf"/>
</dbReference>
<dbReference type="SUPFAM" id="SSF51905">
    <property type="entry name" value="FAD/NAD(P)-binding domain"/>
    <property type="match status" value="1"/>
</dbReference>
<evidence type="ECO:0000313" key="8">
    <source>
        <dbReference type="EMBL" id="EME41930.1"/>
    </source>
</evidence>
<feature type="domain" description="FAD-binding" evidence="7">
    <location>
        <begin position="9"/>
        <end position="345"/>
    </location>
</feature>
<evidence type="ECO:0000256" key="3">
    <source>
        <dbReference type="ARBA" id="ARBA00022827"/>
    </source>
</evidence>
<sequence length="419" mass="46692">MSPQTQPLKIIIIGGGVAGLTLALTLRRLTSHNVHILEKQAHVQETGNALFVSPNASRILIRLGWDPCTAGANDCNGFNMMTSDGDVVVDKDMRFVAEKYASPWLLAHRRDLHEELKRLVLEPEGQAKGQPAVLELGVRIKSIDVESGKVALEDGKNLRGDVIVGADGNRSFCRKYIEPNVKLYSFGKDCYRWMVDRTALTEDPELGGLEPLQREGYFAEMAGERERIVMYPCRGNTTFNMAVFVPTEAEATSHGDSHAHWDQQGSKQKLQEAFAHFAPTARKLVASAGDDLRVWPLLDMDHLPRWTHQRLALIGDAAHPFLPFLGQGAAQAIEDAASLGLLLADNSAVSDVPCTLKVFDEIRRERIDWIREQGRLNGSDAAERPPPEFLMRVMDSCFSYDVWSETEKRLVEHREGLEA</sequence>
<evidence type="ECO:0000256" key="5">
    <source>
        <dbReference type="ARBA" id="ARBA00023033"/>
    </source>
</evidence>
<dbReference type="PANTHER" id="PTHR13789">
    <property type="entry name" value="MONOOXYGENASE"/>
    <property type="match status" value="1"/>
</dbReference>
<dbReference type="HOGENOM" id="CLU_009665_19_0_1"/>
<comment type="similarity">
    <text evidence="1">Belongs to the paxM FAD-dependent monooxygenase family.</text>
</comment>
<dbReference type="EMBL" id="KB446542">
    <property type="protein sequence ID" value="EME41930.1"/>
    <property type="molecule type" value="Genomic_DNA"/>
</dbReference>
<dbReference type="OrthoDB" id="1047367at2759"/>
<evidence type="ECO:0000259" key="7">
    <source>
        <dbReference type="Pfam" id="PF01494"/>
    </source>
</evidence>
<keyword evidence="6" id="KW-0812">Transmembrane</keyword>
<keyword evidence="4" id="KW-0560">Oxidoreductase</keyword>
<keyword evidence="6" id="KW-0472">Membrane</keyword>
<dbReference type="OMA" id="RERIDWI"/>
<dbReference type="InterPro" id="IPR002938">
    <property type="entry name" value="FAD-bd"/>
</dbReference>
<keyword evidence="2" id="KW-0285">Flavoprotein</keyword>
<feature type="transmembrane region" description="Helical" evidence="6">
    <location>
        <begin position="6"/>
        <end position="26"/>
    </location>
</feature>
<name>N1PK37_DOTSN</name>
<reference evidence="8 9" key="2">
    <citation type="journal article" date="2012" name="PLoS Pathog.">
        <title>Diverse lifestyles and strategies of plant pathogenesis encoded in the genomes of eighteen Dothideomycetes fungi.</title>
        <authorList>
            <person name="Ohm R.A."/>
            <person name="Feau N."/>
            <person name="Henrissat B."/>
            <person name="Schoch C.L."/>
            <person name="Horwitz B.A."/>
            <person name="Barry K.W."/>
            <person name="Condon B.J."/>
            <person name="Copeland A.C."/>
            <person name="Dhillon B."/>
            <person name="Glaser F."/>
            <person name="Hesse C.N."/>
            <person name="Kosti I."/>
            <person name="LaButti K."/>
            <person name="Lindquist E.A."/>
            <person name="Lucas S."/>
            <person name="Salamov A.A."/>
            <person name="Bradshaw R.E."/>
            <person name="Ciuffetti L."/>
            <person name="Hamelin R.C."/>
            <person name="Kema G.H.J."/>
            <person name="Lawrence C."/>
            <person name="Scott J.A."/>
            <person name="Spatafora J.W."/>
            <person name="Turgeon B.G."/>
            <person name="de Wit P.J.G.M."/>
            <person name="Zhong S."/>
            <person name="Goodwin S.B."/>
            <person name="Grigoriev I.V."/>
        </authorList>
    </citation>
    <scope>NUCLEOTIDE SEQUENCE [LARGE SCALE GENOMIC DNA]</scope>
    <source>
        <strain evidence="9">NZE10 / CBS 128990</strain>
    </source>
</reference>
<evidence type="ECO:0000256" key="4">
    <source>
        <dbReference type="ARBA" id="ARBA00023002"/>
    </source>
</evidence>
<dbReference type="GO" id="GO:0071949">
    <property type="term" value="F:FAD binding"/>
    <property type="evidence" value="ECO:0007669"/>
    <property type="project" value="InterPro"/>
</dbReference>
<dbReference type="Pfam" id="PF01494">
    <property type="entry name" value="FAD_binding_3"/>
    <property type="match status" value="1"/>
</dbReference>
<keyword evidence="3" id="KW-0274">FAD</keyword>
<proteinExistence type="inferred from homology"/>
<dbReference type="PRINTS" id="PR00420">
    <property type="entry name" value="RNGMNOXGNASE"/>
</dbReference>
<dbReference type="STRING" id="675120.N1PK37"/>
<keyword evidence="5" id="KW-0503">Monooxygenase</keyword>
<accession>N1PK37</accession>
<gene>
    <name evidence="8" type="ORF">DOTSEDRAFT_74091</name>
</gene>
<dbReference type="PANTHER" id="PTHR13789:SF314">
    <property type="entry name" value="FAD-BINDING DOMAIN-CONTAINING PROTEIN"/>
    <property type="match status" value="1"/>
</dbReference>
<protein>
    <submittedName>
        <fullName evidence="8">FAD binding domain-containing protein</fullName>
    </submittedName>
</protein>
<evidence type="ECO:0000256" key="2">
    <source>
        <dbReference type="ARBA" id="ARBA00022630"/>
    </source>
</evidence>
<keyword evidence="6" id="KW-1133">Transmembrane helix</keyword>
<dbReference type="AlphaFoldDB" id="N1PK37"/>
<reference evidence="9" key="1">
    <citation type="journal article" date="2012" name="PLoS Genet.">
        <title>The genomes of the fungal plant pathogens Cladosporium fulvum and Dothistroma septosporum reveal adaptation to different hosts and lifestyles but also signatures of common ancestry.</title>
        <authorList>
            <person name="de Wit P.J.G.M."/>
            <person name="van der Burgt A."/>
            <person name="Oekmen B."/>
            <person name="Stergiopoulos I."/>
            <person name="Abd-Elsalam K.A."/>
            <person name="Aerts A.L."/>
            <person name="Bahkali A.H."/>
            <person name="Beenen H.G."/>
            <person name="Chettri P."/>
            <person name="Cox M.P."/>
            <person name="Datema E."/>
            <person name="de Vries R.P."/>
            <person name="Dhillon B."/>
            <person name="Ganley A.R."/>
            <person name="Griffiths S.A."/>
            <person name="Guo Y."/>
            <person name="Hamelin R.C."/>
            <person name="Henrissat B."/>
            <person name="Kabir M.S."/>
            <person name="Jashni M.K."/>
            <person name="Kema G."/>
            <person name="Klaubauf S."/>
            <person name="Lapidus A."/>
            <person name="Levasseur A."/>
            <person name="Lindquist E."/>
            <person name="Mehrabi R."/>
            <person name="Ohm R.A."/>
            <person name="Owen T.J."/>
            <person name="Salamov A."/>
            <person name="Schwelm A."/>
            <person name="Schijlen E."/>
            <person name="Sun H."/>
            <person name="van den Burg H.A."/>
            <person name="van Ham R.C.H.J."/>
            <person name="Zhang S."/>
            <person name="Goodwin S.B."/>
            <person name="Grigoriev I.V."/>
            <person name="Collemare J."/>
            <person name="Bradshaw R.E."/>
        </authorList>
    </citation>
    <scope>NUCLEOTIDE SEQUENCE [LARGE SCALE GENOMIC DNA]</scope>
    <source>
        <strain evidence="9">NZE10 / CBS 128990</strain>
    </source>
</reference>
<dbReference type="SUPFAM" id="SSF54373">
    <property type="entry name" value="FAD-linked reductases, C-terminal domain"/>
    <property type="match status" value="1"/>
</dbReference>
<dbReference type="Gene3D" id="3.50.50.60">
    <property type="entry name" value="FAD/NAD(P)-binding domain"/>
    <property type="match status" value="1"/>
</dbReference>
<organism evidence="8 9">
    <name type="scientific">Dothistroma septosporum (strain NZE10 / CBS 128990)</name>
    <name type="common">Red band needle blight fungus</name>
    <name type="synonym">Mycosphaerella pini</name>
    <dbReference type="NCBI Taxonomy" id="675120"/>
    <lineage>
        <taxon>Eukaryota</taxon>
        <taxon>Fungi</taxon>
        <taxon>Dikarya</taxon>
        <taxon>Ascomycota</taxon>
        <taxon>Pezizomycotina</taxon>
        <taxon>Dothideomycetes</taxon>
        <taxon>Dothideomycetidae</taxon>
        <taxon>Mycosphaerellales</taxon>
        <taxon>Mycosphaerellaceae</taxon>
        <taxon>Dothistroma</taxon>
    </lineage>
</organism>
<evidence type="ECO:0000256" key="6">
    <source>
        <dbReference type="SAM" id="Phobius"/>
    </source>
</evidence>
<dbReference type="eggNOG" id="KOG2614">
    <property type="taxonomic scope" value="Eukaryota"/>
</dbReference>
<dbReference type="Proteomes" id="UP000016933">
    <property type="component" value="Unassembled WGS sequence"/>
</dbReference>
<evidence type="ECO:0000256" key="1">
    <source>
        <dbReference type="ARBA" id="ARBA00007992"/>
    </source>
</evidence>
<dbReference type="InterPro" id="IPR050493">
    <property type="entry name" value="FAD-dep_Monooxygenase_BioMet"/>
</dbReference>
<dbReference type="GO" id="GO:0004497">
    <property type="term" value="F:monooxygenase activity"/>
    <property type="evidence" value="ECO:0007669"/>
    <property type="project" value="UniProtKB-KW"/>
</dbReference>